<evidence type="ECO:0000313" key="1">
    <source>
        <dbReference type="EMBL" id="GGY79537.1"/>
    </source>
</evidence>
<dbReference type="Pfam" id="PF11679">
    <property type="entry name" value="DUF3275"/>
    <property type="match status" value="1"/>
</dbReference>
<comment type="caution">
    <text evidence="1">The sequence shown here is derived from an EMBL/GenBank/DDBJ whole genome shotgun (WGS) entry which is preliminary data.</text>
</comment>
<name>A0ABQ3B852_9GAMM</name>
<dbReference type="Proteomes" id="UP000619761">
    <property type="component" value="Unassembled WGS sequence"/>
</dbReference>
<organism evidence="1 2">
    <name type="scientific">Cellvibrio zantedeschiae</name>
    <dbReference type="NCBI Taxonomy" id="1237077"/>
    <lineage>
        <taxon>Bacteria</taxon>
        <taxon>Pseudomonadati</taxon>
        <taxon>Pseudomonadota</taxon>
        <taxon>Gammaproteobacteria</taxon>
        <taxon>Cellvibrionales</taxon>
        <taxon>Cellvibrionaceae</taxon>
        <taxon>Cellvibrio</taxon>
    </lineage>
</organism>
<proteinExistence type="predicted"/>
<keyword evidence="2" id="KW-1185">Reference proteome</keyword>
<evidence type="ECO:0000313" key="2">
    <source>
        <dbReference type="Proteomes" id="UP000619761"/>
    </source>
</evidence>
<sequence>MISVPGTINIRSIEGRFGSFNVGTLECSIGSFTVKDSSIEEFDEGSYTGDFVIEKIKPNSYFHSGRMVVEVRAFLSAIMLKRDASPQPVLAESFEQDPLEEDMADLPLGQLAGSGHPTHFIEDAPTLDEDSTLQSLFGFLYPLGNCVKLDPTINRALFRQQKDHLKANGYRFVASEQHWVKE</sequence>
<dbReference type="EMBL" id="BMYZ01000002">
    <property type="protein sequence ID" value="GGY79537.1"/>
    <property type="molecule type" value="Genomic_DNA"/>
</dbReference>
<protein>
    <recommendedName>
        <fullName evidence="3">DUF3275 domain-containing protein</fullName>
    </recommendedName>
</protein>
<dbReference type="InterPro" id="IPR021693">
    <property type="entry name" value="DUF3275"/>
</dbReference>
<dbReference type="RefSeq" id="WP_189419175.1">
    <property type="nucleotide sequence ID" value="NZ_BMYZ01000002.1"/>
</dbReference>
<reference evidence="2" key="1">
    <citation type="journal article" date="2019" name="Int. J. Syst. Evol. Microbiol.">
        <title>The Global Catalogue of Microorganisms (GCM) 10K type strain sequencing project: providing services to taxonomists for standard genome sequencing and annotation.</title>
        <authorList>
            <consortium name="The Broad Institute Genomics Platform"/>
            <consortium name="The Broad Institute Genome Sequencing Center for Infectious Disease"/>
            <person name="Wu L."/>
            <person name="Ma J."/>
        </authorList>
    </citation>
    <scope>NUCLEOTIDE SEQUENCE [LARGE SCALE GENOMIC DNA]</scope>
    <source>
        <strain evidence="2">KCTC 32239</strain>
    </source>
</reference>
<accession>A0ABQ3B852</accession>
<gene>
    <name evidence="1" type="ORF">GCM10011613_25500</name>
</gene>
<evidence type="ECO:0008006" key="3">
    <source>
        <dbReference type="Google" id="ProtNLM"/>
    </source>
</evidence>